<protein>
    <submittedName>
        <fullName evidence="8">H-NS family nucleoid-associated regulatory protein</fullName>
    </submittedName>
</protein>
<dbReference type="RefSeq" id="WP_376850466.1">
    <property type="nucleotide sequence ID" value="NZ_JBHSMF010000006.1"/>
</dbReference>
<keyword evidence="3" id="KW-0963">Cytoplasm</keyword>
<organism evidence="8 9">
    <name type="scientific">Caenimonas terrae</name>
    <dbReference type="NCBI Taxonomy" id="696074"/>
    <lineage>
        <taxon>Bacteria</taxon>
        <taxon>Pseudomonadati</taxon>
        <taxon>Pseudomonadota</taxon>
        <taxon>Betaproteobacteria</taxon>
        <taxon>Burkholderiales</taxon>
        <taxon>Comamonadaceae</taxon>
        <taxon>Caenimonas</taxon>
    </lineage>
</organism>
<proteinExistence type="inferred from homology"/>
<evidence type="ECO:0000256" key="2">
    <source>
        <dbReference type="ARBA" id="ARBA00010610"/>
    </source>
</evidence>
<evidence type="ECO:0000259" key="7">
    <source>
        <dbReference type="SMART" id="SM00528"/>
    </source>
</evidence>
<dbReference type="Proteomes" id="UP001596037">
    <property type="component" value="Unassembled WGS sequence"/>
</dbReference>
<comment type="subcellular location">
    <subcellularLocation>
        <location evidence="1">Cytoplasm</location>
        <location evidence="1">Nucleoid</location>
    </subcellularLocation>
</comment>
<reference evidence="9" key="1">
    <citation type="journal article" date="2019" name="Int. J. Syst. Evol. Microbiol.">
        <title>The Global Catalogue of Microorganisms (GCM) 10K type strain sequencing project: providing services to taxonomists for standard genome sequencing and annotation.</title>
        <authorList>
            <consortium name="The Broad Institute Genomics Platform"/>
            <consortium name="The Broad Institute Genome Sequencing Center for Infectious Disease"/>
            <person name="Wu L."/>
            <person name="Ma J."/>
        </authorList>
    </citation>
    <scope>NUCLEOTIDE SEQUENCE [LARGE SCALE GENOMIC DNA]</scope>
    <source>
        <strain evidence="9">CCUG 57401</strain>
    </source>
</reference>
<name>A0ABW0NGZ8_9BURK</name>
<feature type="coiled-coil region" evidence="5">
    <location>
        <begin position="1"/>
        <end position="36"/>
    </location>
</feature>
<feature type="region of interest" description="Disordered" evidence="6">
    <location>
        <begin position="54"/>
        <end position="81"/>
    </location>
</feature>
<dbReference type="EMBL" id="JBHSMF010000006">
    <property type="protein sequence ID" value="MFC5498413.1"/>
    <property type="molecule type" value="Genomic_DNA"/>
</dbReference>
<evidence type="ECO:0000256" key="6">
    <source>
        <dbReference type="SAM" id="MobiDB-lite"/>
    </source>
</evidence>
<dbReference type="InterPro" id="IPR037150">
    <property type="entry name" value="H-NS_C_dom_sf"/>
</dbReference>
<evidence type="ECO:0000256" key="5">
    <source>
        <dbReference type="SAM" id="Coils"/>
    </source>
</evidence>
<evidence type="ECO:0000256" key="3">
    <source>
        <dbReference type="ARBA" id="ARBA00022490"/>
    </source>
</evidence>
<feature type="domain" description="DNA-binding protein H-NS-like C-terminal" evidence="7">
    <location>
        <begin position="59"/>
        <end position="103"/>
    </location>
</feature>
<keyword evidence="4" id="KW-0238">DNA-binding</keyword>
<sequence>MATYLELKAKAEKLMAEAEEVRAKELNDVISDIKEKIRAYGLTGADIGLGGGVRRKTPSAGSKTTAIKYRGPNGETWSGGRGRKPNWVVELLGAGKSLDDFLVGKR</sequence>
<comment type="similarity">
    <text evidence="2">Belongs to the histone-like protein H-NS family.</text>
</comment>
<dbReference type="Gene3D" id="4.10.430.10">
    <property type="entry name" value="Histone-like protein H-NS, C-terminal domain"/>
    <property type="match status" value="1"/>
</dbReference>
<evidence type="ECO:0000256" key="1">
    <source>
        <dbReference type="ARBA" id="ARBA00004453"/>
    </source>
</evidence>
<dbReference type="SUPFAM" id="SSF81273">
    <property type="entry name" value="H-NS histone-like proteins"/>
    <property type="match status" value="1"/>
</dbReference>
<evidence type="ECO:0000313" key="8">
    <source>
        <dbReference type="EMBL" id="MFC5498413.1"/>
    </source>
</evidence>
<keyword evidence="9" id="KW-1185">Reference proteome</keyword>
<evidence type="ECO:0000256" key="4">
    <source>
        <dbReference type="ARBA" id="ARBA00023125"/>
    </source>
</evidence>
<comment type="caution">
    <text evidence="8">The sequence shown here is derived from an EMBL/GenBank/DDBJ whole genome shotgun (WGS) entry which is preliminary data.</text>
</comment>
<dbReference type="PANTHER" id="PTHR38097:SF2">
    <property type="entry name" value="DNA-BINDING PROTEIN STPA"/>
    <property type="match status" value="1"/>
</dbReference>
<dbReference type="PANTHER" id="PTHR38097">
    <property type="match status" value="1"/>
</dbReference>
<dbReference type="Pfam" id="PF00816">
    <property type="entry name" value="Histone_HNS"/>
    <property type="match status" value="1"/>
</dbReference>
<keyword evidence="5" id="KW-0175">Coiled coil</keyword>
<accession>A0ABW0NGZ8</accession>
<evidence type="ECO:0000313" key="9">
    <source>
        <dbReference type="Proteomes" id="UP001596037"/>
    </source>
</evidence>
<dbReference type="SMART" id="SM00528">
    <property type="entry name" value="HNS"/>
    <property type="match status" value="1"/>
</dbReference>
<dbReference type="InterPro" id="IPR027444">
    <property type="entry name" value="H-NS_C_dom"/>
</dbReference>
<gene>
    <name evidence="8" type="ORF">ACFPOE_12785</name>
</gene>